<gene>
    <name evidence="3" type="ORF">P8X34_05870</name>
</gene>
<dbReference type="GO" id="GO:0016746">
    <property type="term" value="F:acyltransferase activity"/>
    <property type="evidence" value="ECO:0007669"/>
    <property type="project" value="UniProtKB-KW"/>
</dbReference>
<evidence type="ECO:0000256" key="1">
    <source>
        <dbReference type="ARBA" id="ARBA00022679"/>
    </source>
</evidence>
<dbReference type="PANTHER" id="PTHR13947:SF37">
    <property type="entry name" value="LD18367P"/>
    <property type="match status" value="1"/>
</dbReference>
<organism evidence="3 4">
    <name type="scientific">Pyrococcus kukulkanii</name>
    <dbReference type="NCBI Taxonomy" id="1609559"/>
    <lineage>
        <taxon>Archaea</taxon>
        <taxon>Methanobacteriati</taxon>
        <taxon>Methanobacteriota</taxon>
        <taxon>Thermococci</taxon>
        <taxon>Thermococcales</taxon>
        <taxon>Thermococcaceae</taxon>
        <taxon>Pyrococcus</taxon>
    </lineage>
</organism>
<dbReference type="Pfam" id="PF00583">
    <property type="entry name" value="Acetyltransf_1"/>
    <property type="match status" value="1"/>
</dbReference>
<dbReference type="SUPFAM" id="SSF55729">
    <property type="entry name" value="Acyl-CoA N-acyltransferases (Nat)"/>
    <property type="match status" value="1"/>
</dbReference>
<comment type="caution">
    <text evidence="3">The sequence shown here is derived from an EMBL/GenBank/DDBJ whole genome shotgun (WGS) entry which is preliminary data.</text>
</comment>
<reference evidence="3 4" key="1">
    <citation type="submission" date="2023-03" db="EMBL/GenBank/DDBJ databases">
        <title>Speciation in Pyrococcus: adaptation to high temperature as a mechanism.</title>
        <authorList>
            <person name="Gu J."/>
        </authorList>
    </citation>
    <scope>NUCLEOTIDE SEQUENCE [LARGE SCALE GENOMIC DNA]</scope>
    <source>
        <strain evidence="3 4">LMOA34</strain>
    </source>
</reference>
<sequence length="157" mass="17751">MGEINIRNFRPSDLERVAEIMALAFEGKFQSLAPMPREEMPRFLTETGAVYSSPFPGYVVAEVGGEVVGVLALKWAGQKRPPGEYPIRRAASKYGWRKVLKLFLGLWLLEYKPKPGECYIEHIAVMPGFQGMGIGTRLLEFGEEFARNNKFERPHST</sequence>
<proteinExistence type="predicted"/>
<evidence type="ECO:0000259" key="2">
    <source>
        <dbReference type="PROSITE" id="PS51186"/>
    </source>
</evidence>
<dbReference type="InterPro" id="IPR050769">
    <property type="entry name" value="NAT_camello-type"/>
</dbReference>
<dbReference type="InterPro" id="IPR016181">
    <property type="entry name" value="Acyl_CoA_acyltransferase"/>
</dbReference>
<keyword evidence="3" id="KW-0012">Acyltransferase</keyword>
<dbReference type="CDD" id="cd04301">
    <property type="entry name" value="NAT_SF"/>
    <property type="match status" value="1"/>
</dbReference>
<dbReference type="EC" id="2.3.1.-" evidence="3"/>
<feature type="domain" description="N-acetyltransferase" evidence="2">
    <location>
        <begin position="4"/>
        <end position="157"/>
    </location>
</feature>
<dbReference type="Proteomes" id="UP001571980">
    <property type="component" value="Unassembled WGS sequence"/>
</dbReference>
<dbReference type="PROSITE" id="PS51186">
    <property type="entry name" value="GNAT"/>
    <property type="match status" value="1"/>
</dbReference>
<evidence type="ECO:0000313" key="4">
    <source>
        <dbReference type="Proteomes" id="UP001571980"/>
    </source>
</evidence>
<accession>A0ABV4T3F7</accession>
<protein>
    <submittedName>
        <fullName evidence="3">GNAT family N-acetyltransferase</fullName>
        <ecNumber evidence="3">2.3.1.-</ecNumber>
    </submittedName>
</protein>
<dbReference type="EMBL" id="JARRIG010000003">
    <property type="protein sequence ID" value="MFA4804268.1"/>
    <property type="molecule type" value="Genomic_DNA"/>
</dbReference>
<evidence type="ECO:0000313" key="3">
    <source>
        <dbReference type="EMBL" id="MFA4804268.1"/>
    </source>
</evidence>
<dbReference type="InterPro" id="IPR000182">
    <property type="entry name" value="GNAT_dom"/>
</dbReference>
<keyword evidence="4" id="KW-1185">Reference proteome</keyword>
<dbReference type="Gene3D" id="3.40.630.30">
    <property type="match status" value="1"/>
</dbReference>
<dbReference type="PANTHER" id="PTHR13947">
    <property type="entry name" value="GNAT FAMILY N-ACETYLTRANSFERASE"/>
    <property type="match status" value="1"/>
</dbReference>
<keyword evidence="1 3" id="KW-0808">Transferase</keyword>
<name>A0ABV4T3F7_9EURY</name>